<comment type="caution">
    <text evidence="1">The sequence shown here is derived from an EMBL/GenBank/DDBJ whole genome shotgun (WGS) entry which is preliminary data.</text>
</comment>
<evidence type="ECO:0000313" key="1">
    <source>
        <dbReference type="EMBL" id="EYC26561.1"/>
    </source>
</evidence>
<proteinExistence type="predicted"/>
<reference evidence="2" key="1">
    <citation type="journal article" date="2015" name="Nat. Genet.">
        <title>The genome and transcriptome of the zoonotic hookworm Ancylostoma ceylanicum identify infection-specific gene families.</title>
        <authorList>
            <person name="Schwarz E.M."/>
            <person name="Hu Y."/>
            <person name="Antoshechkin I."/>
            <person name="Miller M.M."/>
            <person name="Sternberg P.W."/>
            <person name="Aroian R.V."/>
        </authorList>
    </citation>
    <scope>NUCLEOTIDE SEQUENCE</scope>
    <source>
        <strain evidence="2">HY135</strain>
    </source>
</reference>
<accession>A0A016VH20</accession>
<evidence type="ECO:0000313" key="2">
    <source>
        <dbReference type="Proteomes" id="UP000024635"/>
    </source>
</evidence>
<keyword evidence="2" id="KW-1185">Reference proteome</keyword>
<name>A0A016VH20_9BILA</name>
<dbReference type="AlphaFoldDB" id="A0A016VH20"/>
<dbReference type="OrthoDB" id="5839195at2759"/>
<protein>
    <submittedName>
        <fullName evidence="1">Uncharacterized protein</fullName>
    </submittedName>
</protein>
<organism evidence="1 2">
    <name type="scientific">Ancylostoma ceylanicum</name>
    <dbReference type="NCBI Taxonomy" id="53326"/>
    <lineage>
        <taxon>Eukaryota</taxon>
        <taxon>Metazoa</taxon>
        <taxon>Ecdysozoa</taxon>
        <taxon>Nematoda</taxon>
        <taxon>Chromadorea</taxon>
        <taxon>Rhabditida</taxon>
        <taxon>Rhabditina</taxon>
        <taxon>Rhabditomorpha</taxon>
        <taxon>Strongyloidea</taxon>
        <taxon>Ancylostomatidae</taxon>
        <taxon>Ancylostomatinae</taxon>
        <taxon>Ancylostoma</taxon>
    </lineage>
</organism>
<sequence length="130" mass="15004">MYESYDEDPWRGTMDFKSIRNCNLGKRETKKERKRKSLVTLLRKHGREVHGGNDFNVNCKILEYEAKTSARKTLEAFYISARNPEMIDKNEHLAILMRAIRSAEITHAWLLTPVKLSKPHSLSVSGLLSS</sequence>
<gene>
    <name evidence="1" type="primary">Acey_s0010.g1220</name>
    <name evidence="1" type="ORF">Y032_0010g1220</name>
</gene>
<dbReference type="Proteomes" id="UP000024635">
    <property type="component" value="Unassembled WGS sequence"/>
</dbReference>
<dbReference type="EMBL" id="JARK01001346">
    <property type="protein sequence ID" value="EYC26561.1"/>
    <property type="molecule type" value="Genomic_DNA"/>
</dbReference>